<dbReference type="InterPro" id="IPR002110">
    <property type="entry name" value="Ankyrin_rpt"/>
</dbReference>
<dbReference type="AlphaFoldDB" id="A0A8J2YMT4"/>
<reference evidence="4" key="2">
    <citation type="submission" date="2020-09" db="EMBL/GenBank/DDBJ databases">
        <authorList>
            <person name="Sun Q."/>
            <person name="Sedlacek I."/>
        </authorList>
    </citation>
    <scope>NUCLEOTIDE SEQUENCE</scope>
    <source>
        <strain evidence="4">CCM 7684</strain>
    </source>
</reference>
<sequence length="1091" mass="121340">MHVGFDGQADPVFARSVASARDHQDEDTSSLDGALAEAIEKGDIDAVRDRLSKLPEGLIHGVDAKGRTALHLALTAPNNQEIVRLLVETGRIDMAKLDENGKSALDLAIEGVENATDPSLISISRYLLGRMTGELGQAVEDRNIEGITALLNAGASAKGEYRQGITFLSRAAAHGDVAAVKALLDAIPEEERAEVINRADELNGNTAMHSAALASDEIFAIFKENGGNPEASNGHGETPLELEQRLKKRGNTDYIASPYGALGWGALLEGMGAMPPPPPAPSPAEFGGGYAIRPYQDEEREAGEIARELSERLGYEVMLNWQIRDAGTANERAVVQIGSIVIDGGAERTLAEQVGFIMGQLRNLREAGRHYTGRLTIDRLFGAPQLVTLRHDANFNAIDRDPFTGHVTIRLTGDGGIDATTAGESWGSPEQSPSDVVMMEYLIRAADMFEGLDTDTMINSNGIMVEENWARAIGLGSFWSRNGALNGYRLERGLDRRTFFDDVNELDAANEWGDAPVEQQLIDRFTEIMNRAGIEGQAEWVEDDSGEFEHPTVSLRFGNFTIYGHFADAYVDRADQIDFINTVVDYFDLFAGWQEGPAILQALQNGAYPVVIERVEEHTELADEYDFEEDLGQHVIRLAAEDLPSAELDGLIMMGDSLFAHEMLHAYHAATTGEVNLQTFDIAQLRDSPVNREEALTVGLGPYQFLTRTQRGYDAYRGYETRLAYASLDELDEDGDWGGVSAMNPADWWTRYEEIRRMEAEADDHRWDKRSSEGAGYQVITTEEDYFEFLSGKPGVVTYFSSDDEFLGVIRFHQEDTEGNVINKGVIDRKESPEAAGHAIYERNMIERVQNGEYDYSSLFFLRFAEGTGRPRWSGALTRVVDDWLKGAGVSPEESAKLRDHILSRKGGWTEKAIQEIRASGVTENNAILNDALVAYSYDPEAYPSAQDYENALNALAVWFKDRMSIPYHEIPVLDEEAKGYLRTIVRHYLHTFEARGDEAKVSRLLQIYHFSDDYLFDDLPGIIGNRVQNAFRQDGWGTISGRARDAVREALEERDTEQWKALRDIIREQYGDYVSWARATQKPEDLEYPG</sequence>
<keyword evidence="5" id="KW-1185">Reference proteome</keyword>
<keyword evidence="1" id="KW-0677">Repeat</keyword>
<gene>
    <name evidence="4" type="ORF">GCM10007276_33680</name>
</gene>
<dbReference type="Proteomes" id="UP000602745">
    <property type="component" value="Unassembled WGS sequence"/>
</dbReference>
<dbReference type="PANTHER" id="PTHR24126">
    <property type="entry name" value="ANKYRIN REPEAT, PH AND SEC7 DOMAIN CONTAINING PROTEIN SECG-RELATED"/>
    <property type="match status" value="1"/>
</dbReference>
<evidence type="ECO:0000256" key="3">
    <source>
        <dbReference type="PROSITE-ProRule" id="PRU00023"/>
    </source>
</evidence>
<reference evidence="4" key="1">
    <citation type="journal article" date="2014" name="Int. J. Syst. Evol. Microbiol.">
        <title>Complete genome sequence of Corynebacterium casei LMG S-19264T (=DSM 44701T), isolated from a smear-ripened cheese.</title>
        <authorList>
            <consortium name="US DOE Joint Genome Institute (JGI-PGF)"/>
            <person name="Walter F."/>
            <person name="Albersmeier A."/>
            <person name="Kalinowski J."/>
            <person name="Ruckert C."/>
        </authorList>
    </citation>
    <scope>NUCLEOTIDE SEQUENCE</scope>
    <source>
        <strain evidence="4">CCM 7684</strain>
    </source>
</reference>
<dbReference type="PROSITE" id="PS50088">
    <property type="entry name" value="ANK_REPEAT"/>
    <property type="match status" value="1"/>
</dbReference>
<dbReference type="Pfam" id="PF12796">
    <property type="entry name" value="Ank_2"/>
    <property type="match status" value="1"/>
</dbReference>
<comment type="caution">
    <text evidence="4">The sequence shown here is derived from an EMBL/GenBank/DDBJ whole genome shotgun (WGS) entry which is preliminary data.</text>
</comment>
<organism evidence="4 5">
    <name type="scientific">Agaricicola taiwanensis</name>
    <dbReference type="NCBI Taxonomy" id="591372"/>
    <lineage>
        <taxon>Bacteria</taxon>
        <taxon>Pseudomonadati</taxon>
        <taxon>Pseudomonadota</taxon>
        <taxon>Alphaproteobacteria</taxon>
        <taxon>Rhodobacterales</taxon>
        <taxon>Paracoccaceae</taxon>
        <taxon>Agaricicola</taxon>
    </lineage>
</organism>
<dbReference type="PROSITE" id="PS50297">
    <property type="entry name" value="ANK_REP_REGION"/>
    <property type="match status" value="1"/>
</dbReference>
<evidence type="ECO:0000256" key="1">
    <source>
        <dbReference type="ARBA" id="ARBA00022737"/>
    </source>
</evidence>
<evidence type="ECO:0000313" key="5">
    <source>
        <dbReference type="Proteomes" id="UP000602745"/>
    </source>
</evidence>
<evidence type="ECO:0008006" key="6">
    <source>
        <dbReference type="Google" id="ProtNLM"/>
    </source>
</evidence>
<dbReference type="InterPro" id="IPR036770">
    <property type="entry name" value="Ankyrin_rpt-contain_sf"/>
</dbReference>
<dbReference type="EMBL" id="BMCP01000007">
    <property type="protein sequence ID" value="GGE53867.1"/>
    <property type="molecule type" value="Genomic_DNA"/>
</dbReference>
<keyword evidence="2 3" id="KW-0040">ANK repeat</keyword>
<accession>A0A8J2YMT4</accession>
<dbReference type="SUPFAM" id="SSF48403">
    <property type="entry name" value="Ankyrin repeat"/>
    <property type="match status" value="1"/>
</dbReference>
<dbReference type="Gene3D" id="1.25.40.20">
    <property type="entry name" value="Ankyrin repeat-containing domain"/>
    <property type="match status" value="2"/>
</dbReference>
<proteinExistence type="predicted"/>
<evidence type="ECO:0000313" key="4">
    <source>
        <dbReference type="EMBL" id="GGE53867.1"/>
    </source>
</evidence>
<dbReference type="SMART" id="SM00248">
    <property type="entry name" value="ANK"/>
    <property type="match status" value="4"/>
</dbReference>
<evidence type="ECO:0000256" key="2">
    <source>
        <dbReference type="ARBA" id="ARBA00023043"/>
    </source>
</evidence>
<name>A0A8J2YMT4_9RHOB</name>
<feature type="repeat" description="ANK" evidence="3">
    <location>
        <begin position="65"/>
        <end position="90"/>
    </location>
</feature>
<protein>
    <recommendedName>
        <fullName evidence="6">Ankyrin repeat domain-containing protein</fullName>
    </recommendedName>
</protein>